<evidence type="ECO:0000256" key="2">
    <source>
        <dbReference type="SAM" id="MobiDB-lite"/>
    </source>
</evidence>
<organism evidence="4 5">
    <name type="scientific">Lachancea meyersii CBS 8951</name>
    <dbReference type="NCBI Taxonomy" id="1266667"/>
    <lineage>
        <taxon>Eukaryota</taxon>
        <taxon>Fungi</taxon>
        <taxon>Dikarya</taxon>
        <taxon>Ascomycota</taxon>
        <taxon>Saccharomycotina</taxon>
        <taxon>Saccharomycetes</taxon>
        <taxon>Saccharomycetales</taxon>
        <taxon>Saccharomycetaceae</taxon>
        <taxon>Lachancea</taxon>
    </lineage>
</organism>
<dbReference type="PROSITE" id="PS50102">
    <property type="entry name" value="RRM"/>
    <property type="match status" value="1"/>
</dbReference>
<dbReference type="InterPro" id="IPR000504">
    <property type="entry name" value="RRM_dom"/>
</dbReference>
<dbReference type="Proteomes" id="UP000191144">
    <property type="component" value="Chromosome F"/>
</dbReference>
<name>A0A1G4JRR0_9SACH</name>
<feature type="compositionally biased region" description="Polar residues" evidence="2">
    <location>
        <begin position="342"/>
        <end position="374"/>
    </location>
</feature>
<dbReference type="Pfam" id="PF00076">
    <property type="entry name" value="RRM_1"/>
    <property type="match status" value="1"/>
</dbReference>
<sequence length="434" mass="47720">MAPPKKSVKMDLNSFLNDESFGESWAEEEVDLEKINIPTQSTRLGGQPGMDPFSGGLGGGKGSRLDPALGPERSERMQYDIPNYPPYRAVINNLPWDVSEEGIKAWVEDGLNRPGAVEDLAAPKDYNEPSRLKGFAFVTLCDREALEAALKFNATKLNERTVYVSVAAPNKGGFRGSDRMGGGFDDMDWGAARGSAFQGSARREEPDLDWGVARGSGFQASSDRRPREEPNLDWGVARGSGFQASSERRPRAEEPNIDWSSARGSGFEPSSERKPRAQEPNLDWNSARGSGFQASSERRPRREEPELDWGSARGTNFHERPARTERRAKPEPELNWDGARGSNFNQSRSSARGSHSKTNAKSTPANNAQETPKIQKSAYDVLATEDDDDDETSEDPSTTKASDKDTIVAELEESTAKLSVAGKEDQEWETVGKK</sequence>
<dbReference type="SMART" id="SM00360">
    <property type="entry name" value="RRM"/>
    <property type="match status" value="1"/>
</dbReference>
<dbReference type="SUPFAM" id="SSF54928">
    <property type="entry name" value="RNA-binding domain, RBD"/>
    <property type="match status" value="1"/>
</dbReference>
<dbReference type="Gene3D" id="3.30.70.330">
    <property type="match status" value="1"/>
</dbReference>
<dbReference type="EMBL" id="LT598477">
    <property type="protein sequence ID" value="SCU93531.1"/>
    <property type="molecule type" value="Genomic_DNA"/>
</dbReference>
<feature type="region of interest" description="Disordered" evidence="2">
    <location>
        <begin position="196"/>
        <end position="434"/>
    </location>
</feature>
<feature type="compositionally biased region" description="Polar residues" evidence="2">
    <location>
        <begin position="283"/>
        <end position="295"/>
    </location>
</feature>
<evidence type="ECO:0000313" key="4">
    <source>
        <dbReference type="EMBL" id="SCU93531.1"/>
    </source>
</evidence>
<evidence type="ECO:0000259" key="3">
    <source>
        <dbReference type="PROSITE" id="PS50102"/>
    </source>
</evidence>
<proteinExistence type="predicted"/>
<feature type="region of interest" description="Disordered" evidence="2">
    <location>
        <begin position="38"/>
        <end position="72"/>
    </location>
</feature>
<dbReference type="InterPro" id="IPR035979">
    <property type="entry name" value="RBD_domain_sf"/>
</dbReference>
<gene>
    <name evidence="4" type="ORF">LAME_0F04126G</name>
</gene>
<evidence type="ECO:0000313" key="5">
    <source>
        <dbReference type="Proteomes" id="UP000191144"/>
    </source>
</evidence>
<feature type="domain" description="RRM" evidence="3">
    <location>
        <begin position="87"/>
        <end position="169"/>
    </location>
</feature>
<feature type="compositionally biased region" description="Basic and acidic residues" evidence="2">
    <location>
        <begin position="316"/>
        <end position="332"/>
    </location>
</feature>
<keyword evidence="1" id="KW-0694">RNA-binding</keyword>
<dbReference type="OrthoDB" id="48651at2759"/>
<reference evidence="5" key="1">
    <citation type="submission" date="2016-03" db="EMBL/GenBank/DDBJ databases">
        <authorList>
            <person name="Devillers Hugo."/>
        </authorList>
    </citation>
    <scope>NUCLEOTIDE SEQUENCE [LARGE SCALE GENOMIC DNA]</scope>
</reference>
<dbReference type="InterPro" id="IPR012677">
    <property type="entry name" value="Nucleotide-bd_a/b_plait_sf"/>
</dbReference>
<feature type="compositionally biased region" description="Acidic residues" evidence="2">
    <location>
        <begin position="383"/>
        <end position="394"/>
    </location>
</feature>
<dbReference type="AlphaFoldDB" id="A0A1G4JRR0"/>
<accession>A0A1G4JRR0</accession>
<keyword evidence="5" id="KW-1185">Reference proteome</keyword>
<protein>
    <submittedName>
        <fullName evidence="4">LAME_0F04126g1_1</fullName>
    </submittedName>
</protein>
<evidence type="ECO:0000256" key="1">
    <source>
        <dbReference type="PROSITE-ProRule" id="PRU00176"/>
    </source>
</evidence>
<feature type="compositionally biased region" description="Basic and acidic residues" evidence="2">
    <location>
        <begin position="422"/>
        <end position="434"/>
    </location>
</feature>
<dbReference type="GO" id="GO:0003723">
    <property type="term" value="F:RNA binding"/>
    <property type="evidence" value="ECO:0007669"/>
    <property type="project" value="UniProtKB-UniRule"/>
</dbReference>